<gene>
    <name evidence="7" type="ORF">AOCH_001563</name>
</gene>
<keyword evidence="2 4" id="KW-0547">Nucleotide-binding</keyword>
<evidence type="ECO:0000256" key="1">
    <source>
        <dbReference type="ARBA" id="ARBA00005575"/>
    </source>
</evidence>
<protein>
    <recommendedName>
        <fullName evidence="9">Serine/threonine protein</fullName>
    </recommendedName>
</protein>
<evidence type="ECO:0000259" key="5">
    <source>
        <dbReference type="PROSITE" id="PS50006"/>
    </source>
</evidence>
<dbReference type="PANTHER" id="PTHR24347">
    <property type="entry name" value="SERINE/THREONINE-PROTEIN KINASE"/>
    <property type="match status" value="1"/>
</dbReference>
<dbReference type="SMART" id="SM00220">
    <property type="entry name" value="S_TKc"/>
    <property type="match status" value="1"/>
</dbReference>
<dbReference type="InterPro" id="IPR008271">
    <property type="entry name" value="Ser/Thr_kinase_AS"/>
</dbReference>
<dbReference type="InterPro" id="IPR011009">
    <property type="entry name" value="Kinase-like_dom_sf"/>
</dbReference>
<dbReference type="GO" id="GO:0004672">
    <property type="term" value="F:protein kinase activity"/>
    <property type="evidence" value="ECO:0007669"/>
    <property type="project" value="InterPro"/>
</dbReference>
<organism evidence="7 8">
    <name type="scientific">Aspergillus ochraceoroseus</name>
    <dbReference type="NCBI Taxonomy" id="138278"/>
    <lineage>
        <taxon>Eukaryota</taxon>
        <taxon>Fungi</taxon>
        <taxon>Dikarya</taxon>
        <taxon>Ascomycota</taxon>
        <taxon>Pezizomycotina</taxon>
        <taxon>Eurotiomycetes</taxon>
        <taxon>Eurotiomycetidae</taxon>
        <taxon>Eurotiales</taxon>
        <taxon>Aspergillaceae</taxon>
        <taxon>Aspergillus</taxon>
        <taxon>Aspergillus subgen. Nidulantes</taxon>
    </lineage>
</organism>
<dbReference type="Gene3D" id="1.10.510.10">
    <property type="entry name" value="Transferase(Phosphotransferase) domain 1"/>
    <property type="match status" value="1"/>
</dbReference>
<dbReference type="InterPro" id="IPR008984">
    <property type="entry name" value="SMAD_FHA_dom_sf"/>
</dbReference>
<dbReference type="Proteomes" id="UP000034947">
    <property type="component" value="Unassembled WGS sequence"/>
</dbReference>
<dbReference type="PROSITE" id="PS00108">
    <property type="entry name" value="PROTEIN_KINASE_ST"/>
    <property type="match status" value="1"/>
</dbReference>
<evidence type="ECO:0000313" key="7">
    <source>
        <dbReference type="EMBL" id="KKK18269.1"/>
    </source>
</evidence>
<dbReference type="Gene3D" id="3.30.200.20">
    <property type="entry name" value="Phosphorylase Kinase, domain 1"/>
    <property type="match status" value="1"/>
</dbReference>
<evidence type="ECO:0000256" key="3">
    <source>
        <dbReference type="ARBA" id="ARBA00022840"/>
    </source>
</evidence>
<dbReference type="Gene3D" id="2.60.200.20">
    <property type="match status" value="1"/>
</dbReference>
<comment type="caution">
    <text evidence="7">The sequence shown here is derived from an EMBL/GenBank/DDBJ whole genome shotgun (WGS) entry which is preliminary data.</text>
</comment>
<dbReference type="PROSITE" id="PS00107">
    <property type="entry name" value="PROTEIN_KINASE_ATP"/>
    <property type="match status" value="1"/>
</dbReference>
<dbReference type="PROSITE" id="PS50006">
    <property type="entry name" value="FHA_DOMAIN"/>
    <property type="match status" value="1"/>
</dbReference>
<dbReference type="GO" id="GO:0005524">
    <property type="term" value="F:ATP binding"/>
    <property type="evidence" value="ECO:0007669"/>
    <property type="project" value="UniProtKB-UniRule"/>
</dbReference>
<evidence type="ECO:0000256" key="4">
    <source>
        <dbReference type="PROSITE-ProRule" id="PRU10141"/>
    </source>
</evidence>
<accession>A0A0F8UF04</accession>
<evidence type="ECO:0000313" key="8">
    <source>
        <dbReference type="Proteomes" id="UP000034947"/>
    </source>
</evidence>
<keyword evidence="3 4" id="KW-0067">ATP-binding</keyword>
<dbReference type="CDD" id="cd22670">
    <property type="entry name" value="FHA_MEK1-like"/>
    <property type="match status" value="1"/>
</dbReference>
<sequence length="687" mass="77581">MSQQSFPPTPGCLVGTLRRWDPQTKKTENPLAIYSRQEIFVGRNEKKCQYVMNDPLVSNKHLCIYTVLFDQDNPEEIAPLVYVQDISMNGTEWNGYRMANAQRSFLLSDGDILRLSPKSYIQFREVDPLRGKSFSLLQKIEMKAFEEEYVITNRKLGTGAFGQVHMAYKKGTGEQLACKIVDLQSLRDSLVKRTKAKHSKAWAEKEYDSNGLRHLQRYISQKLQERFDVYDREATILEKLLHPNIIGLERVIKSSSTIYLFQELITAGDLFSYIQYKGGRLPDIEAAVIVRQITIAVKFLHDRNIVHRDIKPDNILMSSRADGSRVVLTDFGCARLVQPAFGRMSTMAGTLEFSAPEVLGGDQQGYTKAVDLWSLGCVAAILLTAEAPFDDVGSKYFATGPAQEKALGRLQAKLERHKVGERAKDFVLRLLVFDPAARMDVNQALEHSWFTNPCHKEEFEALYRRSIRDWKPRLPKKPSSVDLFRYAHPVKVLRSQCSSYHHREHLSNPFQKENCPSRILMDSQRVSESFRSEGSELGTGVPTACSQTLSDLNLPPHGNFSDAANESSRLLQNSSINISSKSSDVCSTESLVDLIPLPVADENRLRSPQTQSSGSLTSQQAYPQFTGYPGSYARGFMPPWWIKNQGGMKRPCDGSSGLEGQDYEEVSNVVTGKRHQPMYGGYFDRIE</sequence>
<proteinExistence type="inferred from homology"/>
<dbReference type="VEuPathDB" id="FungiDB:P175DRAFT_0439669"/>
<dbReference type="Pfam" id="PF00498">
    <property type="entry name" value="FHA"/>
    <property type="match status" value="1"/>
</dbReference>
<feature type="domain" description="Protein kinase" evidence="6">
    <location>
        <begin position="150"/>
        <end position="450"/>
    </location>
</feature>
<dbReference type="InterPro" id="IPR017441">
    <property type="entry name" value="Protein_kinase_ATP_BS"/>
</dbReference>
<dbReference type="OrthoDB" id="74764at2759"/>
<dbReference type="SUPFAM" id="SSF56112">
    <property type="entry name" value="Protein kinase-like (PK-like)"/>
    <property type="match status" value="1"/>
</dbReference>
<feature type="domain" description="FHA" evidence="5">
    <location>
        <begin position="39"/>
        <end position="98"/>
    </location>
</feature>
<evidence type="ECO:0008006" key="9">
    <source>
        <dbReference type="Google" id="ProtNLM"/>
    </source>
</evidence>
<keyword evidence="8" id="KW-1185">Reference proteome</keyword>
<reference evidence="7 8" key="1">
    <citation type="submission" date="2015-02" db="EMBL/GenBank/DDBJ databases">
        <title>Draft Genome Sequences of Two Closely-Related Aflatoxigenic Aspergillus Species Obtained from the Cote d'Ivoire.</title>
        <authorList>
            <person name="Moore G.G."/>
            <person name="Beltz S.B."/>
            <person name="Mack B.M."/>
        </authorList>
    </citation>
    <scope>NUCLEOTIDE SEQUENCE [LARGE SCALE GENOMIC DNA]</scope>
    <source>
        <strain evidence="7 8">SRRC1432</strain>
    </source>
</reference>
<dbReference type="PROSITE" id="PS50011">
    <property type="entry name" value="PROTEIN_KINASE_DOM"/>
    <property type="match status" value="1"/>
</dbReference>
<dbReference type="InterPro" id="IPR000253">
    <property type="entry name" value="FHA_dom"/>
</dbReference>
<dbReference type="InterPro" id="IPR000719">
    <property type="entry name" value="Prot_kinase_dom"/>
</dbReference>
<evidence type="ECO:0000259" key="6">
    <source>
        <dbReference type="PROSITE" id="PS50011"/>
    </source>
</evidence>
<evidence type="ECO:0000256" key="2">
    <source>
        <dbReference type="ARBA" id="ARBA00022741"/>
    </source>
</evidence>
<dbReference type="SUPFAM" id="SSF49879">
    <property type="entry name" value="SMAD/FHA domain"/>
    <property type="match status" value="1"/>
</dbReference>
<dbReference type="EMBL" id="JYKN01001947">
    <property type="protein sequence ID" value="KKK18269.1"/>
    <property type="molecule type" value="Genomic_DNA"/>
</dbReference>
<dbReference type="Pfam" id="PF00069">
    <property type="entry name" value="Pkinase"/>
    <property type="match status" value="1"/>
</dbReference>
<dbReference type="SMART" id="SM00240">
    <property type="entry name" value="FHA"/>
    <property type="match status" value="1"/>
</dbReference>
<dbReference type="AlphaFoldDB" id="A0A0F8UF04"/>
<feature type="binding site" evidence="4">
    <location>
        <position position="179"/>
    </location>
    <ligand>
        <name>ATP</name>
        <dbReference type="ChEBI" id="CHEBI:30616"/>
    </ligand>
</feature>
<comment type="similarity">
    <text evidence="1">Belongs to the protein kinase superfamily. CAMK Ser/Thr protein kinase family. CHEK2 subfamily.</text>
</comment>
<name>A0A0F8UF04_9EURO</name>